<dbReference type="Pfam" id="PF00672">
    <property type="entry name" value="HAMP"/>
    <property type="match status" value="1"/>
</dbReference>
<dbReference type="PROSITE" id="PS50885">
    <property type="entry name" value="HAMP"/>
    <property type="match status" value="1"/>
</dbReference>
<dbReference type="Pfam" id="PF02743">
    <property type="entry name" value="dCache_1"/>
    <property type="match status" value="1"/>
</dbReference>
<dbReference type="CDD" id="cd11386">
    <property type="entry name" value="MCP_signal"/>
    <property type="match status" value="1"/>
</dbReference>
<dbReference type="Gene3D" id="3.30.450.20">
    <property type="entry name" value="PAS domain"/>
    <property type="match status" value="2"/>
</dbReference>
<name>A0A1H2VE32_9GAMM</name>
<keyword evidence="5 10" id="KW-1133">Transmembrane helix</keyword>
<evidence type="ECO:0000313" key="14">
    <source>
        <dbReference type="Proteomes" id="UP000199675"/>
    </source>
</evidence>
<evidence type="ECO:0000259" key="11">
    <source>
        <dbReference type="PROSITE" id="PS50111"/>
    </source>
</evidence>
<sequence>MNRLSFGQKLLICFGVLLVLTVGTYALTSDIRLRNTTSTYVAALNADTVAQSTASIADWLNTRLDATEATAAALATARNQSQARAILGLTTTGVGFKDVYVGQDNGNMLMRDDETESTLPDDYDPRTRPWFKLAKQLGKASFTEPYLDAGTNQIIISSLAPAPAGVYAGVVGGDITLESIDAILMPITLANTGYAALIAKDGTVLYHPDRELIGGNIDALLTSSPDLSGATDSYAIGDTNWLVSFHRIEGARGVDWYLGTFSDEALINAPQRAARTTGLIVAVISLVITLALLNIGIRYLLRPVRNLGTAMAEIASGEADLTKRLSVDGTDEIGQLADNFNNFVSNIHAVVRDVKQGTGELGSSVTSLRETASASRASVDGQQAEIDMIATAINEMSAAAGEIAQNAQQTADAANAVDEDSRGSLETVTASRDAVQRLSQEISSAAGVINTLGKDVSEITTVLEVIQGIAEQTNLLALNAAIEAARAGDAGRGFAVVADEVRSLAKRTQDSTEEINNMIERLQKGAGDAVEVMQASTAVSNVSMEKAQDAMETLNRIVEAINSISQMTSQIATASEEQTSVTEELNASITRIADQAQEAAAAASENDVYSGQIASVGDALSQNVERFKV</sequence>
<dbReference type="SUPFAM" id="SSF103190">
    <property type="entry name" value="Sensory domain-like"/>
    <property type="match status" value="1"/>
</dbReference>
<dbReference type="InterPro" id="IPR029151">
    <property type="entry name" value="Sensor-like_sf"/>
</dbReference>
<keyword evidence="3" id="KW-0145">Chemotaxis</keyword>
<dbReference type="InterPro" id="IPR004089">
    <property type="entry name" value="MCPsignal_dom"/>
</dbReference>
<dbReference type="RefSeq" id="WP_091812218.1">
    <property type="nucleotide sequence ID" value="NZ_FNNE01000003.1"/>
</dbReference>
<dbReference type="FunFam" id="1.10.287.950:FF:000001">
    <property type="entry name" value="Methyl-accepting chemotaxis sensory transducer"/>
    <property type="match status" value="1"/>
</dbReference>
<gene>
    <name evidence="13" type="ORF">SAMN04487960_103419</name>
</gene>
<dbReference type="EMBL" id="FNNE01000003">
    <property type="protein sequence ID" value="SDW66480.1"/>
    <property type="molecule type" value="Genomic_DNA"/>
</dbReference>
<evidence type="ECO:0000256" key="6">
    <source>
        <dbReference type="ARBA" id="ARBA00023136"/>
    </source>
</evidence>
<evidence type="ECO:0000256" key="9">
    <source>
        <dbReference type="PROSITE-ProRule" id="PRU00284"/>
    </source>
</evidence>
<dbReference type="SMART" id="SM00283">
    <property type="entry name" value="MA"/>
    <property type="match status" value="1"/>
</dbReference>
<dbReference type="PANTHER" id="PTHR32089:SF117">
    <property type="entry name" value="METHYL ACCEPTING SENSORY TRANSDUCER WITH CACHE_1 SMALL MOLECULE BINDING DOMAIN"/>
    <property type="match status" value="1"/>
</dbReference>
<dbReference type="Pfam" id="PF00015">
    <property type="entry name" value="MCPsignal"/>
    <property type="match status" value="1"/>
</dbReference>
<dbReference type="PROSITE" id="PS50111">
    <property type="entry name" value="CHEMOTAXIS_TRANSDUC_2"/>
    <property type="match status" value="1"/>
</dbReference>
<evidence type="ECO:0000256" key="5">
    <source>
        <dbReference type="ARBA" id="ARBA00022989"/>
    </source>
</evidence>
<dbReference type="CDD" id="cd06225">
    <property type="entry name" value="HAMP"/>
    <property type="match status" value="1"/>
</dbReference>
<evidence type="ECO:0000256" key="4">
    <source>
        <dbReference type="ARBA" id="ARBA00022692"/>
    </source>
</evidence>
<keyword evidence="2" id="KW-1003">Cell membrane</keyword>
<evidence type="ECO:0000256" key="7">
    <source>
        <dbReference type="ARBA" id="ARBA00023224"/>
    </source>
</evidence>
<dbReference type="InterPro" id="IPR033479">
    <property type="entry name" value="dCache_1"/>
</dbReference>
<dbReference type="PANTHER" id="PTHR32089">
    <property type="entry name" value="METHYL-ACCEPTING CHEMOTAXIS PROTEIN MCPB"/>
    <property type="match status" value="1"/>
</dbReference>
<dbReference type="InterPro" id="IPR003660">
    <property type="entry name" value="HAMP_dom"/>
</dbReference>
<dbReference type="GO" id="GO:0006935">
    <property type="term" value="P:chemotaxis"/>
    <property type="evidence" value="ECO:0007669"/>
    <property type="project" value="UniProtKB-KW"/>
</dbReference>
<organism evidence="13 14">
    <name type="scientific">Marinobacter mobilis</name>
    <dbReference type="NCBI Taxonomy" id="488533"/>
    <lineage>
        <taxon>Bacteria</taxon>
        <taxon>Pseudomonadati</taxon>
        <taxon>Pseudomonadota</taxon>
        <taxon>Gammaproteobacteria</taxon>
        <taxon>Pseudomonadales</taxon>
        <taxon>Marinobacteraceae</taxon>
        <taxon>Marinobacter</taxon>
    </lineage>
</organism>
<reference evidence="13 14" key="1">
    <citation type="submission" date="2016-10" db="EMBL/GenBank/DDBJ databases">
        <authorList>
            <person name="de Groot N.N."/>
        </authorList>
    </citation>
    <scope>NUCLEOTIDE SEQUENCE [LARGE SCALE GENOMIC DNA]</scope>
    <source>
        <strain evidence="13 14">CGMCC 1.7059</strain>
    </source>
</reference>
<dbReference type="OrthoDB" id="2489132at2"/>
<dbReference type="AlphaFoldDB" id="A0A1H2VE32"/>
<dbReference type="STRING" id="488533.SAMN04487960_103419"/>
<dbReference type="Proteomes" id="UP000199675">
    <property type="component" value="Unassembled WGS sequence"/>
</dbReference>
<comment type="similarity">
    <text evidence="8">Belongs to the methyl-accepting chemotaxis (MCP) protein family.</text>
</comment>
<evidence type="ECO:0000313" key="13">
    <source>
        <dbReference type="EMBL" id="SDW66480.1"/>
    </source>
</evidence>
<evidence type="ECO:0000256" key="2">
    <source>
        <dbReference type="ARBA" id="ARBA00022475"/>
    </source>
</evidence>
<dbReference type="SMART" id="SM00304">
    <property type="entry name" value="HAMP"/>
    <property type="match status" value="2"/>
</dbReference>
<dbReference type="SUPFAM" id="SSF58104">
    <property type="entry name" value="Methyl-accepting chemotaxis protein (MCP) signaling domain"/>
    <property type="match status" value="1"/>
</dbReference>
<evidence type="ECO:0000259" key="12">
    <source>
        <dbReference type="PROSITE" id="PS50885"/>
    </source>
</evidence>
<protein>
    <submittedName>
        <fullName evidence="13">Methyl-accepting chemotaxis sensory transducer with Cache sensor</fullName>
    </submittedName>
</protein>
<evidence type="ECO:0000256" key="10">
    <source>
        <dbReference type="SAM" id="Phobius"/>
    </source>
</evidence>
<dbReference type="GO" id="GO:0005886">
    <property type="term" value="C:plasma membrane"/>
    <property type="evidence" value="ECO:0007669"/>
    <property type="project" value="UniProtKB-SubCell"/>
</dbReference>
<feature type="domain" description="Methyl-accepting transducer" evidence="11">
    <location>
        <begin position="357"/>
        <end position="593"/>
    </location>
</feature>
<dbReference type="CDD" id="cd12913">
    <property type="entry name" value="PDC1_MCP_like"/>
    <property type="match status" value="1"/>
</dbReference>
<evidence type="ECO:0000256" key="3">
    <source>
        <dbReference type="ARBA" id="ARBA00022500"/>
    </source>
</evidence>
<keyword evidence="14" id="KW-1185">Reference proteome</keyword>
<comment type="subcellular location">
    <subcellularLocation>
        <location evidence="1">Cell membrane</location>
        <topology evidence="1">Multi-pass membrane protein</topology>
    </subcellularLocation>
</comment>
<feature type="transmembrane region" description="Helical" evidence="10">
    <location>
        <begin position="279"/>
        <end position="301"/>
    </location>
</feature>
<proteinExistence type="inferred from homology"/>
<keyword evidence="7 9" id="KW-0807">Transducer</keyword>
<accession>A0A1H2VE32</accession>
<dbReference type="CDD" id="cd12912">
    <property type="entry name" value="PDC2_MCP_like"/>
    <property type="match status" value="1"/>
</dbReference>
<dbReference type="Gene3D" id="1.10.287.950">
    <property type="entry name" value="Methyl-accepting chemotaxis protein"/>
    <property type="match status" value="1"/>
</dbReference>
<keyword evidence="6 10" id="KW-0472">Membrane</keyword>
<feature type="domain" description="HAMP" evidence="12">
    <location>
        <begin position="298"/>
        <end position="352"/>
    </location>
</feature>
<keyword evidence="4 10" id="KW-0812">Transmembrane</keyword>
<dbReference type="GO" id="GO:0007165">
    <property type="term" value="P:signal transduction"/>
    <property type="evidence" value="ECO:0007669"/>
    <property type="project" value="UniProtKB-KW"/>
</dbReference>
<evidence type="ECO:0000256" key="8">
    <source>
        <dbReference type="ARBA" id="ARBA00029447"/>
    </source>
</evidence>
<evidence type="ECO:0000256" key="1">
    <source>
        <dbReference type="ARBA" id="ARBA00004651"/>
    </source>
</evidence>